<proteinExistence type="predicted"/>
<keyword evidence="1" id="KW-0969">Cilium</keyword>
<gene>
    <name evidence="1" type="ORF">BcabD6B2_29450</name>
</gene>
<evidence type="ECO:0000313" key="1">
    <source>
        <dbReference type="EMBL" id="GIX63510.1"/>
    </source>
</evidence>
<keyword evidence="1" id="KW-0282">Flagellum</keyword>
<dbReference type="GeneID" id="94194991"/>
<accession>A0AAV4LV91</accession>
<keyword evidence="1" id="KW-0966">Cell projection</keyword>
<organism evidence="1 2">
    <name type="scientific">Babesia caballi</name>
    <dbReference type="NCBI Taxonomy" id="5871"/>
    <lineage>
        <taxon>Eukaryota</taxon>
        <taxon>Sar</taxon>
        <taxon>Alveolata</taxon>
        <taxon>Apicomplexa</taxon>
        <taxon>Aconoidasida</taxon>
        <taxon>Piroplasmida</taxon>
        <taxon>Babesiidae</taxon>
        <taxon>Babesia</taxon>
    </lineage>
</organism>
<name>A0AAV4LV91_BABCB</name>
<dbReference type="Proteomes" id="UP001497744">
    <property type="component" value="Unassembled WGS sequence"/>
</dbReference>
<keyword evidence="2" id="KW-1185">Reference proteome</keyword>
<protein>
    <submittedName>
        <fullName evidence="1">Flagellar export ATPase, putative</fullName>
    </submittedName>
</protein>
<dbReference type="EMBL" id="BPLF01000002">
    <property type="protein sequence ID" value="GIX63510.1"/>
    <property type="molecule type" value="Genomic_DNA"/>
</dbReference>
<sequence length="605" mass="63044">MTLHLLVSDQGLGVDAAGDGVAGGHQVVDVDVLHEGLDAQALLDLLLAHLLGDLERVLVDTSHQAVGVGPALAGALVAVDDDALAARTTAGEHDHDATGLHKLRHPEPEISGRLGLGEAVGAVHAAEGLQPLVPHVALVAHVARDVRQSRAVEHHLVRVAALADVTLHVAAAGEEDGHGVALLVRTVANGVEGADGRDHEAVLAVAVVEQEPGDVDGELHVAQDGVALLDALGRAQCLGLEPLEETQKGLRVVAGLVLEVGKELAVDHEAGPLQVEAAVDGADLGGAVERVAEVGEGLGREHVVLAQLVPADGVVEAQGDDDLVVWDERQRGPAVLIDIALGGVAMEHGGGGVVLRSAQGQRMRRIRLGRLGAIAVARLPDGQLVALQVDGVGEHLVQTSLRPLVDLLVYADVQPLVGGGAREGAIGQHVLQVHVGRRPDHLGDGRGANGFQESLHHRRAGLELAEGRLALHVEVGRGIAVGSEALFGVAVDDDYALRGKQLSDVKVRDALEPRAGLPSTHRLDLASWERHCLAQRPWRWVPLCCQRLWREAAAPGFLRASSFGGVAAGRQTAARVAMGDLEYNRDGRRGGVVAVVRGVASNAKE</sequence>
<dbReference type="RefSeq" id="XP_067715579.1">
    <property type="nucleotide sequence ID" value="XM_067859478.1"/>
</dbReference>
<comment type="caution">
    <text evidence="1">The sequence shown here is derived from an EMBL/GenBank/DDBJ whole genome shotgun (WGS) entry which is preliminary data.</text>
</comment>
<reference evidence="1 2" key="1">
    <citation type="submission" date="2021-06" db="EMBL/GenBank/DDBJ databases">
        <title>Genome sequence of Babesia caballi.</title>
        <authorList>
            <person name="Yamagishi J."/>
            <person name="Kidaka T."/>
            <person name="Ochi A."/>
        </authorList>
    </citation>
    <scope>NUCLEOTIDE SEQUENCE [LARGE SCALE GENOMIC DNA]</scope>
    <source>
        <strain evidence="1">USDA-D6B2</strain>
    </source>
</reference>
<dbReference type="AlphaFoldDB" id="A0AAV4LV91"/>
<evidence type="ECO:0000313" key="2">
    <source>
        <dbReference type="Proteomes" id="UP001497744"/>
    </source>
</evidence>